<feature type="compositionally biased region" description="Polar residues" evidence="1">
    <location>
        <begin position="44"/>
        <end position="57"/>
    </location>
</feature>
<protein>
    <submittedName>
        <fullName evidence="2">Uncharacterized protein</fullName>
    </submittedName>
</protein>
<dbReference type="Proteomes" id="UP000489600">
    <property type="component" value="Unassembled WGS sequence"/>
</dbReference>
<dbReference type="EMBL" id="CABITT030000006">
    <property type="protein sequence ID" value="VVB08516.1"/>
    <property type="molecule type" value="Genomic_DNA"/>
</dbReference>
<evidence type="ECO:0000256" key="1">
    <source>
        <dbReference type="SAM" id="MobiDB-lite"/>
    </source>
</evidence>
<evidence type="ECO:0000313" key="2">
    <source>
        <dbReference type="EMBL" id="VVB08516.1"/>
    </source>
</evidence>
<comment type="caution">
    <text evidence="2">The sequence shown here is derived from an EMBL/GenBank/DDBJ whole genome shotgun (WGS) entry which is preliminary data.</text>
</comment>
<proteinExistence type="predicted"/>
<reference evidence="2" key="1">
    <citation type="submission" date="2019-07" db="EMBL/GenBank/DDBJ databases">
        <authorList>
            <person name="Dittberner H."/>
        </authorList>
    </citation>
    <scope>NUCLEOTIDE SEQUENCE [LARGE SCALE GENOMIC DNA]</scope>
</reference>
<sequence length="239" mass="26562">MMKILFELCVGRDPYANGQSSFIPPLTDNGLSLSFSPLREHCKSSSIPPLTENGQSPSFPPLTENGQSSPFPPLMEKGKSSSFPPLPDKFSGQSSSFPPLPDKFSGQSSSFPPTVGVVKRVPHDVADVASLIDADMAVVAAPFGVCDHIQYQNTNMNHSQQGPIQQYGIHDMKPNQNMHTIMHHNRYEPVYYQDPVCFNDQIKHGNHNMNPNLLLLPPTTNRSSCHHKSHVFNHHRIQQ</sequence>
<feature type="region of interest" description="Disordered" evidence="1">
    <location>
        <begin position="43"/>
        <end position="101"/>
    </location>
</feature>
<evidence type="ECO:0000313" key="3">
    <source>
        <dbReference type="Proteomes" id="UP000489600"/>
    </source>
</evidence>
<accession>A0A565C4D9</accession>
<dbReference type="AlphaFoldDB" id="A0A565C4D9"/>
<keyword evidence="3" id="KW-1185">Reference proteome</keyword>
<gene>
    <name evidence="2" type="ORF">ANE_LOCUS18960</name>
</gene>
<organism evidence="2 3">
    <name type="scientific">Arabis nemorensis</name>
    <dbReference type="NCBI Taxonomy" id="586526"/>
    <lineage>
        <taxon>Eukaryota</taxon>
        <taxon>Viridiplantae</taxon>
        <taxon>Streptophyta</taxon>
        <taxon>Embryophyta</taxon>
        <taxon>Tracheophyta</taxon>
        <taxon>Spermatophyta</taxon>
        <taxon>Magnoliopsida</taxon>
        <taxon>eudicotyledons</taxon>
        <taxon>Gunneridae</taxon>
        <taxon>Pentapetalae</taxon>
        <taxon>rosids</taxon>
        <taxon>malvids</taxon>
        <taxon>Brassicales</taxon>
        <taxon>Brassicaceae</taxon>
        <taxon>Arabideae</taxon>
        <taxon>Arabis</taxon>
    </lineage>
</organism>
<name>A0A565C4D9_9BRAS</name>